<dbReference type="Proteomes" id="UP000447876">
    <property type="component" value="Unassembled WGS sequence"/>
</dbReference>
<dbReference type="InterPro" id="IPR039068">
    <property type="entry name" value="PqqC-like"/>
</dbReference>
<dbReference type="OrthoDB" id="9781226at2"/>
<accession>A0A7X2YXY6</accession>
<dbReference type="InterPro" id="IPR016084">
    <property type="entry name" value="Haem_Oase-like_multi-hlx"/>
</dbReference>
<protein>
    <submittedName>
        <fullName evidence="2">Iron-containing redox enzyme family protein</fullName>
    </submittedName>
</protein>
<dbReference type="KEGG" id="pwn:QNH46_08350"/>
<evidence type="ECO:0000313" key="4">
    <source>
        <dbReference type="Proteomes" id="UP000447876"/>
    </source>
</evidence>
<organism evidence="2 4">
    <name type="scientific">Paenibacillus woosongensis</name>
    <dbReference type="NCBI Taxonomy" id="307580"/>
    <lineage>
        <taxon>Bacteria</taxon>
        <taxon>Bacillati</taxon>
        <taxon>Bacillota</taxon>
        <taxon>Bacilli</taxon>
        <taxon>Bacillales</taxon>
        <taxon>Paenibacillaceae</taxon>
        <taxon>Paenibacillus</taxon>
    </lineage>
</organism>
<dbReference type="EMBL" id="CP126084">
    <property type="protein sequence ID" value="WHX50641.1"/>
    <property type="molecule type" value="Genomic_DNA"/>
</dbReference>
<dbReference type="Pfam" id="PF14518">
    <property type="entry name" value="Haem_oxygenas_2"/>
    <property type="match status" value="1"/>
</dbReference>
<name>A0A7X2YXY6_9BACL</name>
<dbReference type="EMBL" id="WNZW01000001">
    <property type="protein sequence ID" value="MUG43850.1"/>
    <property type="molecule type" value="Genomic_DNA"/>
</dbReference>
<dbReference type="PANTHER" id="PTHR40279">
    <property type="entry name" value="PQQC-LIKE PROTEIN"/>
    <property type="match status" value="1"/>
</dbReference>
<dbReference type="SMART" id="SM01236">
    <property type="entry name" value="Haem_oxygenase_2"/>
    <property type="match status" value="1"/>
</dbReference>
<proteinExistence type="predicted"/>
<dbReference type="PANTHER" id="PTHR40279:SF3">
    <property type="entry name" value="4-AMINOBENZOATE SYNTHASE"/>
    <property type="match status" value="1"/>
</dbReference>
<dbReference type="AlphaFoldDB" id="A0A7X2YXY6"/>
<reference evidence="2 4" key="1">
    <citation type="submission" date="2019-11" db="EMBL/GenBank/DDBJ databases">
        <title>Draft genome sequences of five Paenibacillus species of dairy origin.</title>
        <authorList>
            <person name="Olajide A.M."/>
            <person name="Chen S."/>
            <person name="Lapointe G."/>
        </authorList>
    </citation>
    <scope>NUCLEOTIDE SEQUENCE [LARGE SCALE GENOMIC DNA]</scope>
    <source>
        <strain evidence="2 4">12CR55</strain>
    </source>
</reference>
<dbReference type="Gene3D" id="1.20.910.10">
    <property type="entry name" value="Heme oxygenase-like"/>
    <property type="match status" value="1"/>
</dbReference>
<dbReference type="RefSeq" id="WP_155609296.1">
    <property type="nucleotide sequence ID" value="NZ_CP126084.1"/>
</dbReference>
<dbReference type="GO" id="GO:0016491">
    <property type="term" value="F:oxidoreductase activity"/>
    <property type="evidence" value="ECO:0007669"/>
    <property type="project" value="UniProtKB-KW"/>
</dbReference>
<gene>
    <name evidence="2" type="ORF">GNP95_02355</name>
    <name evidence="3" type="ORF">QNH46_08350</name>
</gene>
<dbReference type="SUPFAM" id="SSF48613">
    <property type="entry name" value="Heme oxygenase-like"/>
    <property type="match status" value="1"/>
</dbReference>
<evidence type="ECO:0000256" key="1">
    <source>
        <dbReference type="ARBA" id="ARBA00023002"/>
    </source>
</evidence>
<evidence type="ECO:0000313" key="3">
    <source>
        <dbReference type="EMBL" id="WHX50641.1"/>
    </source>
</evidence>
<dbReference type="Proteomes" id="UP001177943">
    <property type="component" value="Chromosome"/>
</dbReference>
<reference evidence="3" key="2">
    <citation type="submission" date="2023-05" db="EMBL/GenBank/DDBJ databases">
        <title>Comparative genomics of Bacillaceae isolates and their secondary metabolite potential.</title>
        <authorList>
            <person name="Song L."/>
            <person name="Nielsen L.J."/>
            <person name="Mohite O."/>
            <person name="Xu X."/>
            <person name="Weber T."/>
            <person name="Kovacs A.T."/>
        </authorList>
    </citation>
    <scope>NUCLEOTIDE SEQUENCE</scope>
    <source>
        <strain evidence="3">B2_4</strain>
    </source>
</reference>
<evidence type="ECO:0000313" key="2">
    <source>
        <dbReference type="EMBL" id="MUG43850.1"/>
    </source>
</evidence>
<keyword evidence="1" id="KW-0560">Oxidoreductase</keyword>
<sequence length="246" mass="28374">MVLSPDQFVEKLKTIVEENKKITHPLYQIIMKGEATPELLKNFVLHRYHIKSFWTRNISAIHSKTPDVEVRKELAENIYEEETGQLTGTMRHLELFFKIGEQFGLTWEDIENCDILPESEAVIEWNNKVCGPDHHLVEAVAALIVYMEGQPPVTWDGRTMNEAMKHFYNLNQEGVQYFTIHSSNDMEVEEDHAEAGYNILRKYAITEELQEKAIAALYKSIEVRMKHFSAILRVTGIEAEAEPVLG</sequence>